<organism evidence="2 3">
    <name type="scientific">Trichoderma citrinoviride</name>
    <dbReference type="NCBI Taxonomy" id="58853"/>
    <lineage>
        <taxon>Eukaryota</taxon>
        <taxon>Fungi</taxon>
        <taxon>Dikarya</taxon>
        <taxon>Ascomycota</taxon>
        <taxon>Pezizomycotina</taxon>
        <taxon>Sordariomycetes</taxon>
        <taxon>Hypocreomycetidae</taxon>
        <taxon>Hypocreales</taxon>
        <taxon>Hypocreaceae</taxon>
        <taxon>Trichoderma</taxon>
    </lineage>
</organism>
<name>A0A2T4B688_9HYPO</name>
<gene>
    <name evidence="2" type="ORF">BBK36DRAFT_1123675</name>
</gene>
<evidence type="ECO:0000313" key="2">
    <source>
        <dbReference type="EMBL" id="PTB64820.1"/>
    </source>
</evidence>
<dbReference type="EMBL" id="KZ680216">
    <property type="protein sequence ID" value="PTB64820.1"/>
    <property type="molecule type" value="Genomic_DNA"/>
</dbReference>
<dbReference type="PANTHER" id="PTHR38116:SF5">
    <property type="entry name" value="BZIP DOMAIN-CONTAINING PROTEIN"/>
    <property type="match status" value="1"/>
</dbReference>
<protein>
    <submittedName>
        <fullName evidence="2">Uncharacterized protein</fullName>
    </submittedName>
</protein>
<dbReference type="PANTHER" id="PTHR38116">
    <property type="entry name" value="CHROMOSOME 7, WHOLE GENOME SHOTGUN SEQUENCE"/>
    <property type="match status" value="1"/>
</dbReference>
<feature type="region of interest" description="Disordered" evidence="1">
    <location>
        <begin position="90"/>
        <end position="112"/>
    </location>
</feature>
<evidence type="ECO:0000256" key="1">
    <source>
        <dbReference type="SAM" id="MobiDB-lite"/>
    </source>
</evidence>
<sequence length="381" mass="41638">MAGILAGADSPILGLSGMMQHQEFGPAAGTGMGSLVGCGTSFSATALSYQTSVPAPMYRYMPSLDFQQTDGTLNPGRSFREDLFSASPPLAAQSGSDAITPGGGFDSSCLQQDAPQPHIIVPDSQSSEQDDTDSLLAHFLLQDDTALSKSLLMSIRKHKITLKDVVRKGLQSLENDSQTTTKPANGSVQGRAFYKPMQVPLPDLHANTIRVTQMSFVAALLHNATMLGVTAPEMFSLESESPFFTSKKAPSASTEGLAFTDVKDDLKPTQNQLTQRHHPYIDALPFRAFRERLIALMHAEPPIINREELCHDLQNDGVICWGSFAGAGTGHSGAPWDIRSWEVRPWFLKKYWMITEGAQGEMYQQARCWCELRGEDVPTLW</sequence>
<dbReference type="AlphaFoldDB" id="A0A2T4B688"/>
<dbReference type="Proteomes" id="UP000241546">
    <property type="component" value="Unassembled WGS sequence"/>
</dbReference>
<dbReference type="GeneID" id="36599202"/>
<accession>A0A2T4B688</accession>
<dbReference type="Pfam" id="PF11905">
    <property type="entry name" value="DUF3425"/>
    <property type="match status" value="1"/>
</dbReference>
<reference evidence="3" key="1">
    <citation type="submission" date="2016-07" db="EMBL/GenBank/DDBJ databases">
        <title>Multiple horizontal gene transfer events from other fungi enriched the ability of initially mycotrophic Trichoderma (Ascomycota) to feed on dead plant biomass.</title>
        <authorList>
            <consortium name="DOE Joint Genome Institute"/>
            <person name="Atanasova L."/>
            <person name="Chenthamara K."/>
            <person name="Zhang J."/>
            <person name="Grujic M."/>
            <person name="Henrissat B."/>
            <person name="Kuo A."/>
            <person name="Aerts A."/>
            <person name="Salamov A."/>
            <person name="Lipzen A."/>
            <person name="Labutti K."/>
            <person name="Barry K."/>
            <person name="Miao Y."/>
            <person name="Rahimi M.J."/>
            <person name="Shen Q."/>
            <person name="Grigoriev I.V."/>
            <person name="Kubicek C.P."/>
            <person name="Druzhinina I.S."/>
        </authorList>
    </citation>
    <scope>NUCLEOTIDE SEQUENCE [LARGE SCALE GENOMIC DNA]</scope>
    <source>
        <strain evidence="3">TUCIM 6016</strain>
    </source>
</reference>
<proteinExistence type="predicted"/>
<evidence type="ECO:0000313" key="3">
    <source>
        <dbReference type="Proteomes" id="UP000241546"/>
    </source>
</evidence>
<keyword evidence="3" id="KW-1185">Reference proteome</keyword>
<dbReference type="InterPro" id="IPR021833">
    <property type="entry name" value="DUF3425"/>
</dbReference>
<dbReference type="OrthoDB" id="5973539at2759"/>
<dbReference type="RefSeq" id="XP_024748140.1">
    <property type="nucleotide sequence ID" value="XM_024891084.1"/>
</dbReference>